<evidence type="ECO:0000256" key="9">
    <source>
        <dbReference type="PIRSR" id="PIRSR039133-2"/>
    </source>
</evidence>
<feature type="binding site" evidence="9">
    <location>
        <begin position="68"/>
        <end position="71"/>
    </location>
    <ligand>
        <name>ATP</name>
        <dbReference type="ChEBI" id="CHEBI:30616"/>
    </ligand>
</feature>
<dbReference type="GO" id="GO:0005524">
    <property type="term" value="F:ATP binding"/>
    <property type="evidence" value="ECO:0007669"/>
    <property type="project" value="UniProtKB-KW"/>
</dbReference>
<dbReference type="SUPFAM" id="SSF69572">
    <property type="entry name" value="Activating enzymes of the ubiquitin-like proteins"/>
    <property type="match status" value="1"/>
</dbReference>
<feature type="region of interest" description="Disordered" evidence="11">
    <location>
        <begin position="631"/>
        <end position="652"/>
    </location>
</feature>
<feature type="binding site" evidence="9">
    <location>
        <begin position="116"/>
        <end position="117"/>
    </location>
    <ligand>
        <name>ATP</name>
        <dbReference type="ChEBI" id="CHEBI:30616"/>
    </ligand>
</feature>
<dbReference type="PANTHER" id="PTHR10953:SF5">
    <property type="entry name" value="SUMO-ACTIVATING ENZYME SUBUNIT 2"/>
    <property type="match status" value="1"/>
</dbReference>
<evidence type="ECO:0000313" key="14">
    <source>
        <dbReference type="EMBL" id="KAH9493695.1"/>
    </source>
</evidence>
<dbReference type="FunFam" id="3.50.50.80:FF:000002">
    <property type="entry name" value="SUMO-activating enzyme subunit 2"/>
    <property type="match status" value="1"/>
</dbReference>
<evidence type="ECO:0000256" key="3">
    <source>
        <dbReference type="ARBA" id="ARBA00022723"/>
    </source>
</evidence>
<keyword evidence="3 10" id="KW-0479">Metal-binding</keyword>
<comment type="caution">
    <text evidence="14">The sequence shown here is derived from an EMBL/GenBank/DDBJ whole genome shotgun (WGS) entry which is preliminary data.</text>
</comment>
<evidence type="ECO:0000256" key="4">
    <source>
        <dbReference type="ARBA" id="ARBA00022741"/>
    </source>
</evidence>
<feature type="domain" description="THIF-type NAD/FAD binding fold" evidence="12">
    <location>
        <begin position="16"/>
        <end position="447"/>
    </location>
</feature>
<evidence type="ECO:0000256" key="5">
    <source>
        <dbReference type="ARBA" id="ARBA00022786"/>
    </source>
</evidence>
<comment type="similarity">
    <text evidence="2">Belongs to the ubiquitin-activating E1 family.</text>
</comment>
<dbReference type="EMBL" id="ASGP02000008">
    <property type="protein sequence ID" value="KAH9493695.1"/>
    <property type="molecule type" value="Genomic_DNA"/>
</dbReference>
<reference evidence="14" key="1">
    <citation type="submission" date="2013-05" db="EMBL/GenBank/DDBJ databases">
        <authorList>
            <person name="Yim A.K.Y."/>
            <person name="Chan T.F."/>
            <person name="Ji K.M."/>
            <person name="Liu X.Y."/>
            <person name="Zhou J.W."/>
            <person name="Li R.Q."/>
            <person name="Yang K.Y."/>
            <person name="Li J."/>
            <person name="Li M."/>
            <person name="Law P.T.W."/>
            <person name="Wu Y.L."/>
            <person name="Cai Z.L."/>
            <person name="Qin H."/>
            <person name="Bao Y."/>
            <person name="Leung R.K.K."/>
            <person name="Ng P.K.S."/>
            <person name="Zou J."/>
            <person name="Zhong X.J."/>
            <person name="Ran P.X."/>
            <person name="Zhong N.S."/>
            <person name="Liu Z.G."/>
            <person name="Tsui S.K.W."/>
        </authorList>
    </citation>
    <scope>NUCLEOTIDE SEQUENCE</scope>
    <source>
        <strain evidence="14">Derf</strain>
        <tissue evidence="14">Whole organism</tissue>
    </source>
</reference>
<dbReference type="InterPro" id="IPR028077">
    <property type="entry name" value="UAE_UbL_dom"/>
</dbReference>
<reference evidence="14" key="2">
    <citation type="journal article" date="2022" name="Res Sq">
        <title>Comparative Genomics Reveals Insights into the Divergent Evolution of Astigmatic Mites and Household Pest Adaptations.</title>
        <authorList>
            <person name="Xiong Q."/>
            <person name="Wan A.T.-Y."/>
            <person name="Liu X.-Y."/>
            <person name="Fung C.S.-H."/>
            <person name="Xiao X."/>
            <person name="Malainual N."/>
            <person name="Hou J."/>
            <person name="Wang L."/>
            <person name="Wang M."/>
            <person name="Yang K."/>
            <person name="Cui Y."/>
            <person name="Leung E."/>
            <person name="Nong W."/>
            <person name="Shin S.-K."/>
            <person name="Au S."/>
            <person name="Jeong K.Y."/>
            <person name="Chew F.T."/>
            <person name="Hui J."/>
            <person name="Leung T.F."/>
            <person name="Tungtrongchitr A."/>
            <person name="Zhong N."/>
            <person name="Liu Z."/>
            <person name="Tsui S."/>
        </authorList>
    </citation>
    <scope>NUCLEOTIDE SEQUENCE</scope>
    <source>
        <strain evidence="14">Derf</strain>
        <tissue evidence="14">Whole organism</tissue>
    </source>
</reference>
<dbReference type="InterPro" id="IPR045886">
    <property type="entry name" value="ThiF/MoeB/HesA"/>
</dbReference>
<dbReference type="InterPro" id="IPR042449">
    <property type="entry name" value="Ub-E1_IAD_1"/>
</dbReference>
<feature type="domain" description="Ubiquitin/SUMO-activating enzyme ubiquitin-like" evidence="13">
    <location>
        <begin position="517"/>
        <end position="602"/>
    </location>
</feature>
<feature type="binding site" evidence="9">
    <location>
        <begin position="36"/>
        <end position="41"/>
    </location>
    <ligand>
        <name>ATP</name>
        <dbReference type="ChEBI" id="CHEBI:30616"/>
    </ligand>
</feature>
<dbReference type="Pfam" id="PF00899">
    <property type="entry name" value="ThiF"/>
    <property type="match status" value="1"/>
</dbReference>
<sequence length="739" mass="84254">MSTSSILLNSEQILQLTFGDKDIVRRIKSSNILLVGAGGIGCEVLKGLILSGFPRITIIDLDTIDVSNLNRQFLYNKTHVGKSKAVVAAEISIERFAHHDPLTKKPLSIIEPIHDSILNLKYDRQFYQQFTFIINALDNNTTRVHVNRLCLAADRPLIESGSAGYFGNVTLIKGGVTKCFECIPPKKDENSYASCTIRNTPSLPIHCIVWAKHLFAQLFGQSDEDISPDATVITNDDDDQNDNNEQQQLNMNHQTTRQFVESNDYDPKCLFNKIFYHDIRYLKGMKNLWENRKNRHEPQELSYDQIINGKIRFEDQQQLSQQDKESNGNGQTTSSSSKIINDQRLWTMNECLDIFIESLSKLKDRLKQCNGGGGGGGCLEWDKDDDIAVDFVTSVSNFRCYCFYIARKSKFEVKSLAGNIIPAISTTNAIVGGGYVLLESIRLLQSLLPQRIFKESEWKPTEMELAKESTSIMRNCFSVFISNKNLPNLSKTAIEELLPPITNCLACSGKVREVIVELSFAKITLADLIEQLVMKKFKTVAPDINCYDLKKMIYAADDEDELKESTSFYRSTTLESLGYFYDNICLNIQDLEQDFQVNIRLRNVQFTLDEEEQLNGDLFRVLLDENELNKIHQEQQQQQQKTADNNQQNGQNDIETIIDGVDEEENRITKLKRKTIESSSSSSLDEQQQKMSTIDLIDDDDDDDDDEIECLMDNDDRQQQQQQSELEMEPPSTKRLRAN</sequence>
<feature type="binding site" evidence="9">
    <location>
        <position position="84"/>
    </location>
    <ligand>
        <name>ATP</name>
        <dbReference type="ChEBI" id="CHEBI:30616"/>
    </ligand>
</feature>
<dbReference type="GO" id="GO:0019948">
    <property type="term" value="F:SUMO activating enzyme activity"/>
    <property type="evidence" value="ECO:0007669"/>
    <property type="project" value="InterPro"/>
</dbReference>
<evidence type="ECO:0000256" key="10">
    <source>
        <dbReference type="PIRSR" id="PIRSR039133-3"/>
    </source>
</evidence>
<evidence type="ECO:0000256" key="6">
    <source>
        <dbReference type="ARBA" id="ARBA00022833"/>
    </source>
</evidence>
<keyword evidence="15" id="KW-1185">Reference proteome</keyword>
<dbReference type="GO" id="GO:0016925">
    <property type="term" value="P:protein sumoylation"/>
    <property type="evidence" value="ECO:0007669"/>
    <property type="project" value="InterPro"/>
</dbReference>
<keyword evidence="4 9" id="KW-0547">Nucleotide-binding</keyword>
<dbReference type="Gene3D" id="3.10.290.20">
    <property type="entry name" value="Ubiquitin-like 2 activating enzyme e1b. Chain: B, domain 3"/>
    <property type="match status" value="1"/>
</dbReference>
<feature type="region of interest" description="Disordered" evidence="11">
    <location>
        <begin position="673"/>
        <end position="739"/>
    </location>
</feature>
<evidence type="ECO:0000256" key="1">
    <source>
        <dbReference type="ARBA" id="ARBA00004718"/>
    </source>
</evidence>
<dbReference type="InterPro" id="IPR023318">
    <property type="entry name" value="Ub_act_enz_dom_a_sf"/>
</dbReference>
<evidence type="ECO:0000256" key="2">
    <source>
        <dbReference type="ARBA" id="ARBA00005673"/>
    </source>
</evidence>
<dbReference type="InterPro" id="IPR000594">
    <property type="entry name" value="ThiF_NAD_FAD-bd"/>
</dbReference>
<dbReference type="GO" id="GO:0031510">
    <property type="term" value="C:SUMO activating enzyme complex"/>
    <property type="evidence" value="ECO:0007669"/>
    <property type="project" value="TreeGrafter"/>
</dbReference>
<keyword evidence="6 10" id="KW-0862">Zinc</keyword>
<proteinExistence type="inferred from homology"/>
<dbReference type="InterPro" id="IPR030661">
    <property type="entry name" value="Uba2"/>
</dbReference>
<evidence type="ECO:0000256" key="11">
    <source>
        <dbReference type="SAM" id="MobiDB-lite"/>
    </source>
</evidence>
<keyword evidence="5" id="KW-0833">Ubl conjugation pathway</keyword>
<feature type="binding site" evidence="10">
    <location>
        <position position="179"/>
    </location>
    <ligand>
        <name>Zn(2+)</name>
        <dbReference type="ChEBI" id="CHEBI:29105"/>
    </ligand>
</feature>
<dbReference type="Proteomes" id="UP000790347">
    <property type="component" value="Unassembled WGS sequence"/>
</dbReference>
<evidence type="ECO:0000259" key="13">
    <source>
        <dbReference type="Pfam" id="PF14732"/>
    </source>
</evidence>
<dbReference type="Gene3D" id="1.10.10.520">
    <property type="entry name" value="Ubiquitin activating enzymes (Uba3). Chain: B, domain 2"/>
    <property type="match status" value="1"/>
</dbReference>
<dbReference type="GO" id="GO:0046872">
    <property type="term" value="F:metal ion binding"/>
    <property type="evidence" value="ECO:0007669"/>
    <property type="project" value="UniProtKB-KW"/>
</dbReference>
<accession>A0A922HMA0</accession>
<comment type="pathway">
    <text evidence="1">Protein modification; protein sumoylation.</text>
</comment>
<dbReference type="InterPro" id="IPR035985">
    <property type="entry name" value="Ubiquitin-activating_enz"/>
</dbReference>
<evidence type="ECO:0000259" key="12">
    <source>
        <dbReference type="Pfam" id="PF00899"/>
    </source>
</evidence>
<dbReference type="PANTHER" id="PTHR10953">
    <property type="entry name" value="UBIQUITIN-ACTIVATING ENZYME E1"/>
    <property type="match status" value="1"/>
</dbReference>
<protein>
    <submittedName>
        <fullName evidence="14">E1 ubiquitin-activating protein uba2</fullName>
    </submittedName>
</protein>
<feature type="binding site" evidence="9">
    <location>
        <begin position="138"/>
        <end position="143"/>
    </location>
    <ligand>
        <name>ATP</name>
        <dbReference type="ChEBI" id="CHEBI:30616"/>
    </ligand>
</feature>
<dbReference type="Gene3D" id="3.50.50.80">
    <property type="entry name" value="Ubiquitin-activating enzyme E1, inactive adenylation domain, subdomain 1"/>
    <property type="match status" value="1"/>
</dbReference>
<feature type="binding site" evidence="10">
    <location>
        <position position="507"/>
    </location>
    <ligand>
        <name>Zn(2+)</name>
        <dbReference type="ChEBI" id="CHEBI:29105"/>
    </ligand>
</feature>
<organism evidence="14 15">
    <name type="scientific">Dermatophagoides farinae</name>
    <name type="common">American house dust mite</name>
    <dbReference type="NCBI Taxonomy" id="6954"/>
    <lineage>
        <taxon>Eukaryota</taxon>
        <taxon>Metazoa</taxon>
        <taxon>Ecdysozoa</taxon>
        <taxon>Arthropoda</taxon>
        <taxon>Chelicerata</taxon>
        <taxon>Arachnida</taxon>
        <taxon>Acari</taxon>
        <taxon>Acariformes</taxon>
        <taxon>Sarcoptiformes</taxon>
        <taxon>Astigmata</taxon>
        <taxon>Psoroptidia</taxon>
        <taxon>Analgoidea</taxon>
        <taxon>Pyroglyphidae</taxon>
        <taxon>Dermatophagoidinae</taxon>
        <taxon>Dermatophagoides</taxon>
    </lineage>
</organism>
<dbReference type="AlphaFoldDB" id="A0A922HMA0"/>
<feature type="compositionally biased region" description="Low complexity" evidence="11">
    <location>
        <begin position="634"/>
        <end position="649"/>
    </location>
</feature>
<feature type="binding site" evidence="10">
    <location>
        <position position="182"/>
    </location>
    <ligand>
        <name>Zn(2+)</name>
        <dbReference type="ChEBI" id="CHEBI:29105"/>
    </ligand>
</feature>
<feature type="active site" description="Glycyl thioester intermediate" evidence="8">
    <location>
        <position position="195"/>
    </location>
</feature>
<feature type="binding site" evidence="9">
    <location>
        <position position="60"/>
    </location>
    <ligand>
        <name>ATP</name>
        <dbReference type="ChEBI" id="CHEBI:30616"/>
    </ligand>
</feature>
<dbReference type="PIRSF" id="PIRSF039133">
    <property type="entry name" value="SUMO_E1B"/>
    <property type="match status" value="1"/>
</dbReference>
<feature type="compositionally biased region" description="Acidic residues" evidence="11">
    <location>
        <begin position="696"/>
        <end position="713"/>
    </location>
</feature>
<evidence type="ECO:0000313" key="15">
    <source>
        <dbReference type="Proteomes" id="UP000790347"/>
    </source>
</evidence>
<keyword evidence="7 9" id="KW-0067">ATP-binding</keyword>
<feature type="binding site" evidence="10">
    <location>
        <position position="504"/>
    </location>
    <ligand>
        <name>Zn(2+)</name>
        <dbReference type="ChEBI" id="CHEBI:29105"/>
    </ligand>
</feature>
<dbReference type="Pfam" id="PF14732">
    <property type="entry name" value="UAE_UbL"/>
    <property type="match status" value="1"/>
</dbReference>
<gene>
    <name evidence="14" type="primary">UBA2</name>
    <name evidence="14" type="ORF">DERF_014432</name>
</gene>
<evidence type="ECO:0000256" key="8">
    <source>
        <dbReference type="PIRSR" id="PIRSR039133-1"/>
    </source>
</evidence>
<dbReference type="GO" id="GO:0005737">
    <property type="term" value="C:cytoplasm"/>
    <property type="evidence" value="ECO:0007669"/>
    <property type="project" value="TreeGrafter"/>
</dbReference>
<evidence type="ECO:0000256" key="7">
    <source>
        <dbReference type="ARBA" id="ARBA00022840"/>
    </source>
</evidence>
<name>A0A922HMA0_DERFA</name>